<evidence type="ECO:0000313" key="2">
    <source>
        <dbReference type="Proteomes" id="UP001432322"/>
    </source>
</evidence>
<dbReference type="AlphaFoldDB" id="A0AAV5WMR8"/>
<dbReference type="EMBL" id="BTSY01000006">
    <property type="protein sequence ID" value="GMT33586.1"/>
    <property type="molecule type" value="Genomic_DNA"/>
</dbReference>
<accession>A0AAV5WMR8</accession>
<gene>
    <name evidence="1" type="ORF">PFISCL1PPCAC_24883</name>
</gene>
<name>A0AAV5WMR8_9BILA</name>
<comment type="caution">
    <text evidence="1">The sequence shown here is derived from an EMBL/GenBank/DDBJ whole genome shotgun (WGS) entry which is preliminary data.</text>
</comment>
<sequence length="138" mass="14978">HDLVSILLSSIFPFFPFSHVGRSIIQTLTIEGPGERGSYSGSLIGSSSSSSVFGTSVSFPVSIVSLPSSSCLITLSTSIPSSWGETREPSNFHGKRRGWWGNGTRWSTDHRSLPFTFLFSLSSFSFCHLSFSSFTVPS</sequence>
<organism evidence="1 2">
    <name type="scientific">Pristionchus fissidentatus</name>
    <dbReference type="NCBI Taxonomy" id="1538716"/>
    <lineage>
        <taxon>Eukaryota</taxon>
        <taxon>Metazoa</taxon>
        <taxon>Ecdysozoa</taxon>
        <taxon>Nematoda</taxon>
        <taxon>Chromadorea</taxon>
        <taxon>Rhabditida</taxon>
        <taxon>Rhabditina</taxon>
        <taxon>Diplogasteromorpha</taxon>
        <taxon>Diplogasteroidea</taxon>
        <taxon>Neodiplogasteridae</taxon>
        <taxon>Pristionchus</taxon>
    </lineage>
</organism>
<feature type="non-terminal residue" evidence="1">
    <location>
        <position position="138"/>
    </location>
</feature>
<evidence type="ECO:0000313" key="1">
    <source>
        <dbReference type="EMBL" id="GMT33586.1"/>
    </source>
</evidence>
<reference evidence="1" key="1">
    <citation type="submission" date="2023-10" db="EMBL/GenBank/DDBJ databases">
        <title>Genome assembly of Pristionchus species.</title>
        <authorList>
            <person name="Yoshida K."/>
            <person name="Sommer R.J."/>
        </authorList>
    </citation>
    <scope>NUCLEOTIDE SEQUENCE</scope>
    <source>
        <strain evidence="1">RS5133</strain>
    </source>
</reference>
<proteinExistence type="predicted"/>
<feature type="non-terminal residue" evidence="1">
    <location>
        <position position="1"/>
    </location>
</feature>
<protein>
    <submittedName>
        <fullName evidence="1">Uncharacterized protein</fullName>
    </submittedName>
</protein>
<dbReference type="Proteomes" id="UP001432322">
    <property type="component" value="Unassembled WGS sequence"/>
</dbReference>
<keyword evidence="2" id="KW-1185">Reference proteome</keyword>